<dbReference type="AlphaFoldDB" id="X1AH67"/>
<accession>X1AH67</accession>
<protein>
    <submittedName>
        <fullName evidence="1">Uncharacterized protein</fullName>
    </submittedName>
</protein>
<gene>
    <name evidence="1" type="ORF">S01H4_15391</name>
</gene>
<dbReference type="EMBL" id="BART01006747">
    <property type="protein sequence ID" value="GAG69077.1"/>
    <property type="molecule type" value="Genomic_DNA"/>
</dbReference>
<feature type="non-terminal residue" evidence="1">
    <location>
        <position position="1"/>
    </location>
</feature>
<sequence length="37" mass="3821">HSYALMSAETVAMPSKILIEAPAGKVAFPAGKTMSQS</sequence>
<evidence type="ECO:0000313" key="1">
    <source>
        <dbReference type="EMBL" id="GAG69077.1"/>
    </source>
</evidence>
<comment type="caution">
    <text evidence="1">The sequence shown here is derived from an EMBL/GenBank/DDBJ whole genome shotgun (WGS) entry which is preliminary data.</text>
</comment>
<reference evidence="1" key="1">
    <citation type="journal article" date="2014" name="Front. Microbiol.">
        <title>High frequency of phylogenetically diverse reductive dehalogenase-homologous genes in deep subseafloor sedimentary metagenomes.</title>
        <authorList>
            <person name="Kawai M."/>
            <person name="Futagami T."/>
            <person name="Toyoda A."/>
            <person name="Takaki Y."/>
            <person name="Nishi S."/>
            <person name="Hori S."/>
            <person name="Arai W."/>
            <person name="Tsubouchi T."/>
            <person name="Morono Y."/>
            <person name="Uchiyama I."/>
            <person name="Ito T."/>
            <person name="Fujiyama A."/>
            <person name="Inagaki F."/>
            <person name="Takami H."/>
        </authorList>
    </citation>
    <scope>NUCLEOTIDE SEQUENCE</scope>
    <source>
        <strain evidence="1">Expedition CK06-06</strain>
    </source>
</reference>
<name>X1AH67_9ZZZZ</name>
<proteinExistence type="predicted"/>
<organism evidence="1">
    <name type="scientific">marine sediment metagenome</name>
    <dbReference type="NCBI Taxonomy" id="412755"/>
    <lineage>
        <taxon>unclassified sequences</taxon>
        <taxon>metagenomes</taxon>
        <taxon>ecological metagenomes</taxon>
    </lineage>
</organism>